<dbReference type="GO" id="GO:0009014">
    <property type="term" value="F:succinyl-diaminopimelate desuccinylase activity"/>
    <property type="evidence" value="ECO:0007669"/>
    <property type="project" value="UniProtKB-UniRule"/>
</dbReference>
<keyword evidence="2" id="KW-0378">Hydrolase</keyword>
<dbReference type="SUPFAM" id="SSF55031">
    <property type="entry name" value="Bacterial exopeptidase dimerisation domain"/>
    <property type="match status" value="1"/>
</dbReference>
<feature type="domain" description="Peptidase M20 dimerisation" evidence="4">
    <location>
        <begin position="168"/>
        <end position="267"/>
    </location>
</feature>
<protein>
    <recommendedName>
        <fullName evidence="3">Succinyl-diaminopimelate desuccinylase</fullName>
        <ecNumber evidence="3">3.5.1.18</ecNumber>
    </recommendedName>
</protein>
<dbReference type="Pfam" id="PF07687">
    <property type="entry name" value="M20_dimer"/>
    <property type="match status" value="1"/>
</dbReference>
<dbReference type="GO" id="GO:0009089">
    <property type="term" value="P:lysine biosynthetic process via diaminopimelate"/>
    <property type="evidence" value="ECO:0007669"/>
    <property type="project" value="UniProtKB-UniRule"/>
</dbReference>
<keyword evidence="6" id="KW-1185">Reference proteome</keyword>
<dbReference type="GO" id="GO:0006526">
    <property type="term" value="P:L-arginine biosynthetic process"/>
    <property type="evidence" value="ECO:0007669"/>
    <property type="project" value="TreeGrafter"/>
</dbReference>
<evidence type="ECO:0000313" key="5">
    <source>
        <dbReference type="EMBL" id="SER46998.1"/>
    </source>
</evidence>
<organism evidence="5 6">
    <name type="scientific">Propionibacterium cyclohexanicum</name>
    <dbReference type="NCBI Taxonomy" id="64702"/>
    <lineage>
        <taxon>Bacteria</taxon>
        <taxon>Bacillati</taxon>
        <taxon>Actinomycetota</taxon>
        <taxon>Actinomycetes</taxon>
        <taxon>Propionibacteriales</taxon>
        <taxon>Propionibacteriaceae</taxon>
        <taxon>Propionibacterium</taxon>
    </lineage>
</organism>
<dbReference type="InterPro" id="IPR010174">
    <property type="entry name" value="Succinyl-DAP_deSuclase_DapE"/>
</dbReference>
<dbReference type="EMBL" id="FOGZ01000001">
    <property type="protein sequence ID" value="SER46998.1"/>
    <property type="molecule type" value="Genomic_DNA"/>
</dbReference>
<dbReference type="EC" id="3.5.1.18" evidence="3"/>
<dbReference type="PANTHER" id="PTHR43808">
    <property type="entry name" value="ACETYLORNITHINE DEACETYLASE"/>
    <property type="match status" value="1"/>
</dbReference>
<evidence type="ECO:0000259" key="4">
    <source>
        <dbReference type="Pfam" id="PF07687"/>
    </source>
</evidence>
<dbReference type="Proteomes" id="UP000198815">
    <property type="component" value="Unassembled WGS sequence"/>
</dbReference>
<dbReference type="Gene3D" id="3.30.70.360">
    <property type="match status" value="1"/>
</dbReference>
<dbReference type="OrthoDB" id="9809784at2"/>
<evidence type="ECO:0000256" key="2">
    <source>
        <dbReference type="ARBA" id="ARBA00022801"/>
    </source>
</evidence>
<dbReference type="AlphaFoldDB" id="A0A1H9PFR3"/>
<dbReference type="RefSeq" id="WP_091966827.1">
    <property type="nucleotide sequence ID" value="NZ_FOGZ01000001.1"/>
</dbReference>
<evidence type="ECO:0000313" key="6">
    <source>
        <dbReference type="Proteomes" id="UP000198815"/>
    </source>
</evidence>
<dbReference type="InterPro" id="IPR011650">
    <property type="entry name" value="Peptidase_M20_dimer"/>
</dbReference>
<dbReference type="Gene3D" id="3.40.630.10">
    <property type="entry name" value="Zn peptidases"/>
    <property type="match status" value="1"/>
</dbReference>
<dbReference type="PANTHER" id="PTHR43808:SF31">
    <property type="entry name" value="N-ACETYL-L-CITRULLINE DEACETYLASE"/>
    <property type="match status" value="1"/>
</dbReference>
<reference evidence="5 6" key="1">
    <citation type="submission" date="2016-10" db="EMBL/GenBank/DDBJ databases">
        <authorList>
            <person name="de Groot N.N."/>
        </authorList>
    </citation>
    <scope>NUCLEOTIDE SEQUENCE [LARGE SCALE GENOMIC DNA]</scope>
    <source>
        <strain evidence="5 6">DSM 16859</strain>
    </source>
</reference>
<name>A0A1H9PFR3_9ACTN</name>
<dbReference type="InterPro" id="IPR036264">
    <property type="entry name" value="Bact_exopeptidase_dim_dom"/>
</dbReference>
<gene>
    <name evidence="5" type="ORF">SAMN05443377_1016</name>
</gene>
<keyword evidence="1" id="KW-0479">Metal-binding</keyword>
<evidence type="ECO:0000256" key="3">
    <source>
        <dbReference type="NCBIfam" id="TIGR01900"/>
    </source>
</evidence>
<dbReference type="GO" id="GO:0008777">
    <property type="term" value="F:acetylornithine deacetylase activity"/>
    <property type="evidence" value="ECO:0007669"/>
    <property type="project" value="TreeGrafter"/>
</dbReference>
<dbReference type="NCBIfam" id="TIGR01900">
    <property type="entry name" value="dapE-gram_pos"/>
    <property type="match status" value="1"/>
</dbReference>
<accession>A0A1H9PFR3</accession>
<dbReference type="GO" id="GO:0046872">
    <property type="term" value="F:metal ion binding"/>
    <property type="evidence" value="ECO:0007669"/>
    <property type="project" value="UniProtKB-KW"/>
</dbReference>
<proteinExistence type="predicted"/>
<dbReference type="Pfam" id="PF01546">
    <property type="entry name" value="Peptidase_M20"/>
    <property type="match status" value="1"/>
</dbReference>
<dbReference type="InterPro" id="IPR002933">
    <property type="entry name" value="Peptidase_M20"/>
</dbReference>
<dbReference type="STRING" id="64702.SAMN05443377_1016"/>
<evidence type="ECO:0000256" key="1">
    <source>
        <dbReference type="ARBA" id="ARBA00022723"/>
    </source>
</evidence>
<dbReference type="SUPFAM" id="SSF53187">
    <property type="entry name" value="Zn-dependent exopeptidases"/>
    <property type="match status" value="1"/>
</dbReference>
<sequence length="372" mass="40387">MALSTPELHRLFAEIVDVESVSRHEKPLADAVEQALGELPGLRVDRLGNSIVARTDLGRARRVVIAGHLDTVPVKNNLPGRIERRHGEDYLIGRGASDMKGGIAVMLHLAGQLDQPRHDISWVFYECEEIEASANGLTVIADRHPDWLSGDFAVLMEPTSSRIEGGCQGSVRFRLISRGIAAHSARSWLGHNAIHDMTIALDRIREFRPRQVEVEGLRYREGLNATTISAGIAGNVIPDHCELTVNYRFAPDVQAHDALAAMRARFDLPGIDFELEDLSPAARPGLDRPLAQEFCAAVGGQPGPKYGWTDVARFAQLGVPAVNFGPGDPGTAHADDERCRLSELDQCAAALASWLSSDGTGHQLADGPVMSR</sequence>
<dbReference type="InterPro" id="IPR050072">
    <property type="entry name" value="Peptidase_M20A"/>
</dbReference>